<organism evidence="2 3">
    <name type="scientific">Gonium pectorale</name>
    <name type="common">Green alga</name>
    <dbReference type="NCBI Taxonomy" id="33097"/>
    <lineage>
        <taxon>Eukaryota</taxon>
        <taxon>Viridiplantae</taxon>
        <taxon>Chlorophyta</taxon>
        <taxon>core chlorophytes</taxon>
        <taxon>Chlorophyceae</taxon>
        <taxon>CS clade</taxon>
        <taxon>Chlamydomonadales</taxon>
        <taxon>Volvocaceae</taxon>
        <taxon>Gonium</taxon>
    </lineage>
</organism>
<feature type="region of interest" description="Disordered" evidence="1">
    <location>
        <begin position="649"/>
        <end position="719"/>
    </location>
</feature>
<feature type="region of interest" description="Disordered" evidence="1">
    <location>
        <begin position="324"/>
        <end position="346"/>
    </location>
</feature>
<feature type="compositionally biased region" description="Pro residues" evidence="1">
    <location>
        <begin position="577"/>
        <end position="606"/>
    </location>
</feature>
<dbReference type="EMBL" id="LSYV01000160">
    <property type="protein sequence ID" value="KXZ42336.1"/>
    <property type="molecule type" value="Genomic_DNA"/>
</dbReference>
<feature type="compositionally biased region" description="Polar residues" evidence="1">
    <location>
        <begin position="702"/>
        <end position="719"/>
    </location>
</feature>
<evidence type="ECO:0000313" key="2">
    <source>
        <dbReference type="EMBL" id="KXZ42336.1"/>
    </source>
</evidence>
<comment type="caution">
    <text evidence="2">The sequence shown here is derived from an EMBL/GenBank/DDBJ whole genome shotgun (WGS) entry which is preliminary data.</text>
</comment>
<feature type="compositionally biased region" description="Low complexity" evidence="1">
    <location>
        <begin position="214"/>
        <end position="227"/>
    </location>
</feature>
<feature type="region of interest" description="Disordered" evidence="1">
    <location>
        <begin position="550"/>
        <end position="613"/>
    </location>
</feature>
<feature type="region of interest" description="Disordered" evidence="1">
    <location>
        <begin position="210"/>
        <end position="240"/>
    </location>
</feature>
<reference evidence="3" key="1">
    <citation type="journal article" date="2016" name="Nat. Commun.">
        <title>The Gonium pectorale genome demonstrates co-option of cell cycle regulation during the evolution of multicellularity.</title>
        <authorList>
            <person name="Hanschen E.R."/>
            <person name="Marriage T.N."/>
            <person name="Ferris P.J."/>
            <person name="Hamaji T."/>
            <person name="Toyoda A."/>
            <person name="Fujiyama A."/>
            <person name="Neme R."/>
            <person name="Noguchi H."/>
            <person name="Minakuchi Y."/>
            <person name="Suzuki M."/>
            <person name="Kawai-Toyooka H."/>
            <person name="Smith D.R."/>
            <person name="Sparks H."/>
            <person name="Anderson J."/>
            <person name="Bakaric R."/>
            <person name="Luria V."/>
            <person name="Karger A."/>
            <person name="Kirschner M.W."/>
            <person name="Durand P.M."/>
            <person name="Michod R.E."/>
            <person name="Nozaki H."/>
            <person name="Olson B.J."/>
        </authorList>
    </citation>
    <scope>NUCLEOTIDE SEQUENCE [LARGE SCALE GENOMIC DNA]</scope>
    <source>
        <strain evidence="3">NIES-2863</strain>
    </source>
</reference>
<evidence type="ECO:0000256" key="1">
    <source>
        <dbReference type="SAM" id="MobiDB-lite"/>
    </source>
</evidence>
<feature type="compositionally biased region" description="Low complexity" evidence="1">
    <location>
        <begin position="557"/>
        <end position="576"/>
    </location>
</feature>
<keyword evidence="3" id="KW-1185">Reference proteome</keyword>
<proteinExistence type="predicted"/>
<dbReference type="AlphaFoldDB" id="A0A150FXK6"/>
<name>A0A150FXK6_GONPE</name>
<gene>
    <name evidence="2" type="ORF">GPECTOR_160g118</name>
</gene>
<protein>
    <submittedName>
        <fullName evidence="2">Uncharacterized protein</fullName>
    </submittedName>
</protein>
<sequence length="719" mass="77396">MTTRPNEFVTRDVNPNVTTVLYVKCVLAGYGETAVVYMKEDDLKRERDLAVRRLEAQGIQHDSMEVMFTSKDDWEASRARACTDFNQAATRPFEDVLPQLSKIANSEVDPREVHQLMPAPFVIVNCSVADSDPPLNIVRAEVVLVPRNVRQLEPPTARAMTGGPSVPTNPALFNNTTPPVFADKTNILLPVSCGASASAGRAPSVRPLQHFATPSEQQPSQVSQQPSHLTQPSSAKAGLSADGAIAAKQPSRNKAVGSGSDAALAGLTSFLTNPPDPDDDVANAEALHAFSLAGNQLRTNTNKVISAAALAFFPLGSDLKGMLRKKDHDPAAQRGKGAQRDGQHDRLLTTADQQRVRFWKLASVFAAGYAIIALLKEGLSTLIKLERAYTKAFPQLKSEHSYEFPADMPILRGLINNKPAQDYSNQAKVNATSYYKSSRTAGEMQDKYTVWENQRKNITKDHNDSFDEKLVPMYDKVYEILGEKLWDVSDKSRLPQLTPEDSEAISKALEDQNELRLYFFAGYCNTFKEVLGVMTKEKCRPDAAAMALHGGKSARTDAPPAAPLSGLPADLPSTTPAMPPTQPGAPPALLPGVPPAVPADQPPSGLPPDDMPDWAKGIDEMAKEMEAQEVQILAAKKRAIAQAAAEAGAQRAGGGACGDVGTQADDDVGKKRPGRGRNQPPKGGRTCSKRSASEEEEELPSCATTSPSGSEGTDTSNNR</sequence>
<dbReference type="Proteomes" id="UP000075714">
    <property type="component" value="Unassembled WGS sequence"/>
</dbReference>
<accession>A0A150FXK6</accession>
<evidence type="ECO:0000313" key="3">
    <source>
        <dbReference type="Proteomes" id="UP000075714"/>
    </source>
</evidence>